<dbReference type="Proteomes" id="UP000199221">
    <property type="component" value="Unassembled WGS sequence"/>
</dbReference>
<sequence length="178" mass="19163">MSILSVFDLSSPDLPHKVLTHHDDIAATLAEQGVRFGRWQSGARLRPGSSQDEVVAACRGPLDQLMTEHGSVVVGVVSRDGADLSQADLRDEHVHDSDEVFAMISGRAQVSLRLGGAVYAVLCEKDDVLLVPAGTHRWLDLGASPFCLALRLFGSEQGVQPRFTGDALALQFVGFDEL</sequence>
<accession>A0A1H9FMN3</accession>
<dbReference type="InterPro" id="IPR011051">
    <property type="entry name" value="RmlC_Cupin_sf"/>
</dbReference>
<dbReference type="AlphaFoldDB" id="A0A1H9FMN3"/>
<dbReference type="Gene3D" id="2.60.120.10">
    <property type="entry name" value="Jelly Rolls"/>
    <property type="match status" value="1"/>
</dbReference>
<protein>
    <submittedName>
        <fullName evidence="1">1,2-dihydroxy-3-keto-5-methylthiopentene dioxygenase</fullName>
    </submittedName>
</protein>
<dbReference type="Pfam" id="PF03079">
    <property type="entry name" value="ARD"/>
    <property type="match status" value="1"/>
</dbReference>
<gene>
    <name evidence="1" type="ORF">SAMN05216230_102595</name>
</gene>
<evidence type="ECO:0000313" key="1">
    <source>
        <dbReference type="EMBL" id="SEQ39109.1"/>
    </source>
</evidence>
<dbReference type="InterPro" id="IPR004313">
    <property type="entry name" value="ARD"/>
</dbReference>
<proteinExistence type="predicted"/>
<dbReference type="InterPro" id="IPR014710">
    <property type="entry name" value="RmlC-like_jellyroll"/>
</dbReference>
<name>A0A1H9FMN3_9PSED</name>
<keyword evidence="1" id="KW-0560">Oxidoreductase</keyword>
<dbReference type="EMBL" id="FOEQ01000002">
    <property type="protein sequence ID" value="SEQ39109.1"/>
    <property type="molecule type" value="Genomic_DNA"/>
</dbReference>
<dbReference type="RefSeq" id="WP_094010682.1">
    <property type="nucleotide sequence ID" value="NZ_FOEQ01000002.1"/>
</dbReference>
<organism evidence="1 2">
    <name type="scientific">Pseudomonas soli</name>
    <dbReference type="NCBI Taxonomy" id="1306993"/>
    <lineage>
        <taxon>Bacteria</taxon>
        <taxon>Pseudomonadati</taxon>
        <taxon>Pseudomonadota</taxon>
        <taxon>Gammaproteobacteria</taxon>
        <taxon>Pseudomonadales</taxon>
        <taxon>Pseudomonadaceae</taxon>
        <taxon>Pseudomonas</taxon>
    </lineage>
</organism>
<evidence type="ECO:0000313" key="2">
    <source>
        <dbReference type="Proteomes" id="UP000199221"/>
    </source>
</evidence>
<keyword evidence="1" id="KW-0223">Dioxygenase</keyword>
<reference evidence="1 2" key="1">
    <citation type="submission" date="2016-10" db="EMBL/GenBank/DDBJ databases">
        <authorList>
            <person name="de Groot N.N."/>
        </authorList>
    </citation>
    <scope>NUCLEOTIDE SEQUENCE [LARGE SCALE GENOMIC DNA]</scope>
    <source>
        <strain evidence="1 2">LMG 27941</strain>
    </source>
</reference>
<dbReference type="GO" id="GO:0010309">
    <property type="term" value="F:acireductone dioxygenase [iron(II)-requiring] activity"/>
    <property type="evidence" value="ECO:0007669"/>
    <property type="project" value="InterPro"/>
</dbReference>
<dbReference type="SUPFAM" id="SSF51182">
    <property type="entry name" value="RmlC-like cupins"/>
    <property type="match status" value="1"/>
</dbReference>